<dbReference type="PANTHER" id="PTHR38471">
    <property type="entry name" value="FOUR HELIX BUNDLE PROTEIN"/>
    <property type="match status" value="1"/>
</dbReference>
<comment type="caution">
    <text evidence="1">The sequence shown here is derived from an EMBL/GenBank/DDBJ whole genome shotgun (WGS) entry which is preliminary data.</text>
</comment>
<dbReference type="SUPFAM" id="SSF158446">
    <property type="entry name" value="IVS-encoded protein-like"/>
    <property type="match status" value="1"/>
</dbReference>
<sequence length="114" mass="12744">MSYEDLDVWKRSVRLSVTLYQETGQLKDFGFRDQLTRSGLSVPSNIAEGYERGSDAEIARFLTIAKGSAGELRTQLLIGIQAGFLAPEKATQWADETNQLGRMLGALIQRHKKK</sequence>
<reference evidence="1 2" key="1">
    <citation type="submission" date="2019-02" db="EMBL/GenBank/DDBJ databases">
        <title>Deep-cultivation of Planctomycetes and their phenomic and genomic characterization uncovers novel biology.</title>
        <authorList>
            <person name="Wiegand S."/>
            <person name="Jogler M."/>
            <person name="Boedeker C."/>
            <person name="Pinto D."/>
            <person name="Vollmers J."/>
            <person name="Rivas-Marin E."/>
            <person name="Kohn T."/>
            <person name="Peeters S.H."/>
            <person name="Heuer A."/>
            <person name="Rast P."/>
            <person name="Oberbeckmann S."/>
            <person name="Bunk B."/>
            <person name="Jeske O."/>
            <person name="Meyerdierks A."/>
            <person name="Storesund J.E."/>
            <person name="Kallscheuer N."/>
            <person name="Luecker S."/>
            <person name="Lage O.M."/>
            <person name="Pohl T."/>
            <person name="Merkel B.J."/>
            <person name="Hornburger P."/>
            <person name="Mueller R.-W."/>
            <person name="Bruemmer F."/>
            <person name="Labrenz M."/>
            <person name="Spormann A.M."/>
            <person name="Op Den Camp H."/>
            <person name="Overmann J."/>
            <person name="Amann R."/>
            <person name="Jetten M.S.M."/>
            <person name="Mascher T."/>
            <person name="Medema M.H."/>
            <person name="Devos D.P."/>
            <person name="Kaster A.-K."/>
            <person name="Ovreas L."/>
            <person name="Rohde M."/>
            <person name="Galperin M.Y."/>
            <person name="Jogler C."/>
        </authorList>
    </citation>
    <scope>NUCLEOTIDE SEQUENCE [LARGE SCALE GENOMIC DNA]</scope>
    <source>
        <strain evidence="1 2">Pla100</strain>
    </source>
</reference>
<dbReference type="Proteomes" id="UP000316213">
    <property type="component" value="Unassembled WGS sequence"/>
</dbReference>
<evidence type="ECO:0000313" key="2">
    <source>
        <dbReference type="Proteomes" id="UP000316213"/>
    </source>
</evidence>
<dbReference type="EMBL" id="SJPM01000005">
    <property type="protein sequence ID" value="TWT96255.1"/>
    <property type="molecule type" value="Genomic_DNA"/>
</dbReference>
<accession>A0A5C6AAS3</accession>
<proteinExistence type="predicted"/>
<dbReference type="NCBIfam" id="TIGR02436">
    <property type="entry name" value="four helix bundle protein"/>
    <property type="match status" value="1"/>
</dbReference>
<dbReference type="InterPro" id="IPR012657">
    <property type="entry name" value="23S_rRNA-intervening_sequence"/>
</dbReference>
<organism evidence="1 2">
    <name type="scientific">Neorhodopirellula pilleata</name>
    <dbReference type="NCBI Taxonomy" id="2714738"/>
    <lineage>
        <taxon>Bacteria</taxon>
        <taxon>Pseudomonadati</taxon>
        <taxon>Planctomycetota</taxon>
        <taxon>Planctomycetia</taxon>
        <taxon>Pirellulales</taxon>
        <taxon>Pirellulaceae</taxon>
        <taxon>Neorhodopirellula</taxon>
    </lineage>
</organism>
<dbReference type="InterPro" id="IPR036583">
    <property type="entry name" value="23S_rRNA_IVS_sf"/>
</dbReference>
<evidence type="ECO:0000313" key="1">
    <source>
        <dbReference type="EMBL" id="TWT96255.1"/>
    </source>
</evidence>
<dbReference type="PANTHER" id="PTHR38471:SF2">
    <property type="entry name" value="FOUR HELIX BUNDLE PROTEIN"/>
    <property type="match status" value="1"/>
</dbReference>
<dbReference type="AlphaFoldDB" id="A0A5C6AAS3"/>
<gene>
    <name evidence="1" type="ORF">Pla100_27320</name>
</gene>
<evidence type="ECO:0008006" key="3">
    <source>
        <dbReference type="Google" id="ProtNLM"/>
    </source>
</evidence>
<dbReference type="Gene3D" id="1.20.1440.60">
    <property type="entry name" value="23S rRNA-intervening sequence"/>
    <property type="match status" value="1"/>
</dbReference>
<dbReference type="CDD" id="cd16377">
    <property type="entry name" value="23S_rRNA_IVP_like"/>
    <property type="match status" value="1"/>
</dbReference>
<dbReference type="Pfam" id="PF05635">
    <property type="entry name" value="23S_rRNA_IVP"/>
    <property type="match status" value="1"/>
</dbReference>
<dbReference type="OrthoDB" id="276165at2"/>
<protein>
    <recommendedName>
        <fullName evidence="3">Four helix bundle protein</fullName>
    </recommendedName>
</protein>
<name>A0A5C6AAS3_9BACT</name>
<dbReference type="NCBIfam" id="NF008912">
    <property type="entry name" value="PRK12275.1-6"/>
    <property type="match status" value="1"/>
</dbReference>
<dbReference type="RefSeq" id="WP_146578205.1">
    <property type="nucleotide sequence ID" value="NZ_SJPM01000005.1"/>
</dbReference>
<keyword evidence="2" id="KW-1185">Reference proteome</keyword>